<dbReference type="PROSITE" id="PS51272">
    <property type="entry name" value="SLH"/>
    <property type="match status" value="3"/>
</dbReference>
<comment type="caution">
    <text evidence="3">The sequence shown here is derived from an EMBL/GenBank/DDBJ whole genome shotgun (WGS) entry which is preliminary data.</text>
</comment>
<dbReference type="PANTHER" id="PTHR43308">
    <property type="entry name" value="OUTER MEMBRANE PROTEIN ALPHA-RELATED"/>
    <property type="match status" value="1"/>
</dbReference>
<dbReference type="InterPro" id="IPR001119">
    <property type="entry name" value="SLH_dom"/>
</dbReference>
<feature type="compositionally biased region" description="Pro residues" evidence="1">
    <location>
        <begin position="19"/>
        <end position="30"/>
    </location>
</feature>
<dbReference type="EMBL" id="VSSQ01016619">
    <property type="protein sequence ID" value="MPM58152.1"/>
    <property type="molecule type" value="Genomic_DNA"/>
</dbReference>
<dbReference type="Pfam" id="PF18998">
    <property type="entry name" value="Flg_new_2"/>
    <property type="match status" value="1"/>
</dbReference>
<evidence type="ECO:0000313" key="3">
    <source>
        <dbReference type="EMBL" id="MPM58152.1"/>
    </source>
</evidence>
<dbReference type="Pfam" id="PF00395">
    <property type="entry name" value="SLH"/>
    <property type="match status" value="3"/>
</dbReference>
<reference evidence="3" key="1">
    <citation type="submission" date="2019-08" db="EMBL/GenBank/DDBJ databases">
        <authorList>
            <person name="Kucharzyk K."/>
            <person name="Murdoch R.W."/>
            <person name="Higgins S."/>
            <person name="Loffler F."/>
        </authorList>
    </citation>
    <scope>NUCLEOTIDE SEQUENCE</scope>
</reference>
<sequence>MFEVASFSHFVFYAEKEPVAPPSPSTPSVPKPDISDSDHGTTSVTPQQPRPGTSVTIHPKPDEGYVVDEVIVTDQSGKNIPVKDNGDGTYSYTQPNGKVTVTVTFKPAPKDTALPFTDVSESDWFYESVKYVYEKGLMVGTTDSTFSPYLTTSRGMIVTILWRLEGEPTATGANPFADVSADKYYAAAIAWGAENGIVKGYGNGNFGPNDPITREQLAAILYRYTQFKGQDVTAKGDLSEFTDQPSAWAVESVRWAVGAGIISGKGNGILDPTGDATRAQTAAMLMRFLEK</sequence>
<feature type="domain" description="SLH" evidence="2">
    <location>
        <begin position="172"/>
        <end position="235"/>
    </location>
</feature>
<evidence type="ECO:0000256" key="1">
    <source>
        <dbReference type="SAM" id="MobiDB-lite"/>
    </source>
</evidence>
<proteinExistence type="predicted"/>
<gene>
    <name evidence="3" type="ORF">SDC9_104981</name>
</gene>
<feature type="region of interest" description="Disordered" evidence="1">
    <location>
        <begin position="16"/>
        <end position="61"/>
    </location>
</feature>
<feature type="compositionally biased region" description="Polar residues" evidence="1">
    <location>
        <begin position="40"/>
        <end position="56"/>
    </location>
</feature>
<dbReference type="AlphaFoldDB" id="A0A645AY05"/>
<dbReference type="InterPro" id="IPR044060">
    <property type="entry name" value="Bacterial_rp_domain"/>
</dbReference>
<name>A0A645AY05_9ZZZZ</name>
<dbReference type="InterPro" id="IPR051465">
    <property type="entry name" value="Cell_Envelope_Struct_Comp"/>
</dbReference>
<feature type="domain" description="SLH" evidence="2">
    <location>
        <begin position="236"/>
        <end position="291"/>
    </location>
</feature>
<feature type="domain" description="SLH" evidence="2">
    <location>
        <begin position="112"/>
        <end position="171"/>
    </location>
</feature>
<organism evidence="3">
    <name type="scientific">bioreactor metagenome</name>
    <dbReference type="NCBI Taxonomy" id="1076179"/>
    <lineage>
        <taxon>unclassified sequences</taxon>
        <taxon>metagenomes</taxon>
        <taxon>ecological metagenomes</taxon>
    </lineage>
</organism>
<protein>
    <recommendedName>
        <fullName evidence="2">SLH domain-containing protein</fullName>
    </recommendedName>
</protein>
<accession>A0A645AY05</accession>
<evidence type="ECO:0000259" key="2">
    <source>
        <dbReference type="PROSITE" id="PS51272"/>
    </source>
</evidence>